<feature type="transmembrane region" description="Helical" evidence="5">
    <location>
        <begin position="78"/>
        <end position="102"/>
    </location>
</feature>
<evidence type="ECO:0000256" key="2">
    <source>
        <dbReference type="ARBA" id="ARBA00022692"/>
    </source>
</evidence>
<feature type="transmembrane region" description="Helical" evidence="5">
    <location>
        <begin position="7"/>
        <end position="32"/>
    </location>
</feature>
<organism evidence="6 7">
    <name type="scientific">Tritrichomonas musculus</name>
    <dbReference type="NCBI Taxonomy" id="1915356"/>
    <lineage>
        <taxon>Eukaryota</taxon>
        <taxon>Metamonada</taxon>
        <taxon>Parabasalia</taxon>
        <taxon>Tritrichomonadida</taxon>
        <taxon>Tritrichomonadidae</taxon>
        <taxon>Tritrichomonas</taxon>
    </lineage>
</organism>
<dbReference type="EMBL" id="JAPFFF010000032">
    <property type="protein sequence ID" value="KAK8844488.1"/>
    <property type="molecule type" value="Genomic_DNA"/>
</dbReference>
<evidence type="ECO:0000313" key="7">
    <source>
        <dbReference type="Proteomes" id="UP001470230"/>
    </source>
</evidence>
<evidence type="ECO:0008006" key="8">
    <source>
        <dbReference type="Google" id="ProtNLM"/>
    </source>
</evidence>
<dbReference type="Proteomes" id="UP001470230">
    <property type="component" value="Unassembled WGS sequence"/>
</dbReference>
<comment type="subcellular location">
    <subcellularLocation>
        <location evidence="1">Membrane</location>
        <topology evidence="1">Multi-pass membrane protein</topology>
    </subcellularLocation>
</comment>
<evidence type="ECO:0000256" key="5">
    <source>
        <dbReference type="SAM" id="Phobius"/>
    </source>
</evidence>
<reference evidence="6 7" key="1">
    <citation type="submission" date="2024-04" db="EMBL/GenBank/DDBJ databases">
        <title>Tritrichomonas musculus Genome.</title>
        <authorList>
            <person name="Alves-Ferreira E."/>
            <person name="Grigg M."/>
            <person name="Lorenzi H."/>
            <person name="Galac M."/>
        </authorList>
    </citation>
    <scope>NUCLEOTIDE SEQUENCE [LARGE SCALE GENOMIC DNA]</scope>
    <source>
        <strain evidence="6 7">EAF2021</strain>
    </source>
</reference>
<dbReference type="PANTHER" id="PTHR19282">
    <property type="entry name" value="TETRASPANIN"/>
    <property type="match status" value="1"/>
</dbReference>
<name>A0ABR2HCS0_9EUKA</name>
<dbReference type="PRINTS" id="PR00259">
    <property type="entry name" value="TMFOUR"/>
</dbReference>
<feature type="transmembrane region" description="Helical" evidence="5">
    <location>
        <begin position="170"/>
        <end position="194"/>
    </location>
</feature>
<gene>
    <name evidence="6" type="ORF">M9Y10_024348</name>
</gene>
<keyword evidence="2 5" id="KW-0812">Transmembrane</keyword>
<dbReference type="PANTHER" id="PTHR19282:SF553">
    <property type="entry name" value="TETRASPANIN FAMILY PROTEIN"/>
    <property type="match status" value="1"/>
</dbReference>
<sequence>MSCCSGCARWIIGIISACVLICAVVAAVYIYVKEKDENWSKLVKNNIPFWFIILAAACAVVSSIIGFILCCCKSKCLYVTYLIIIILVILVEIAAIVLAFVFKDKILDGINENWEKEKYRESRRDLEEKLKCCGFRTLVTEDCGYEDRDPQTVSTCEEQIKHDVNHHIKILRICVIIMAAIELVLFICACYLACCNKEEYEIK</sequence>
<protein>
    <recommendedName>
        <fullName evidence="8">Tetraspanin family protein</fullName>
    </recommendedName>
</protein>
<evidence type="ECO:0000313" key="6">
    <source>
        <dbReference type="EMBL" id="KAK8844488.1"/>
    </source>
</evidence>
<proteinExistence type="predicted"/>
<dbReference type="InterPro" id="IPR018499">
    <property type="entry name" value="Tetraspanin/Peripherin"/>
</dbReference>
<evidence type="ECO:0000256" key="1">
    <source>
        <dbReference type="ARBA" id="ARBA00004141"/>
    </source>
</evidence>
<accession>A0ABR2HCS0</accession>
<comment type="caution">
    <text evidence="6">The sequence shown here is derived from an EMBL/GenBank/DDBJ whole genome shotgun (WGS) entry which is preliminary data.</text>
</comment>
<keyword evidence="3 5" id="KW-1133">Transmembrane helix</keyword>
<keyword evidence="4 5" id="KW-0472">Membrane</keyword>
<dbReference type="Pfam" id="PF00335">
    <property type="entry name" value="Tetraspanin"/>
    <property type="match status" value="1"/>
</dbReference>
<evidence type="ECO:0000256" key="4">
    <source>
        <dbReference type="ARBA" id="ARBA00023136"/>
    </source>
</evidence>
<keyword evidence="7" id="KW-1185">Reference proteome</keyword>
<evidence type="ECO:0000256" key="3">
    <source>
        <dbReference type="ARBA" id="ARBA00022989"/>
    </source>
</evidence>
<feature type="transmembrane region" description="Helical" evidence="5">
    <location>
        <begin position="47"/>
        <end position="71"/>
    </location>
</feature>